<feature type="transmembrane region" description="Helical" evidence="1">
    <location>
        <begin position="268"/>
        <end position="289"/>
    </location>
</feature>
<dbReference type="SUPFAM" id="SSF103473">
    <property type="entry name" value="MFS general substrate transporter"/>
    <property type="match status" value="1"/>
</dbReference>
<dbReference type="Gene3D" id="1.20.1250.20">
    <property type="entry name" value="MFS general substrate transporter like domains"/>
    <property type="match status" value="2"/>
</dbReference>
<keyword evidence="1" id="KW-0812">Transmembrane</keyword>
<dbReference type="RefSeq" id="WP_109625671.1">
    <property type="nucleotide sequence ID" value="NZ_JANKBI010000002.1"/>
</dbReference>
<name>A0AB73T7E8_9FIRM</name>
<feature type="transmembrane region" description="Helical" evidence="1">
    <location>
        <begin position="237"/>
        <end position="262"/>
    </location>
</feature>
<dbReference type="InterPro" id="IPR036259">
    <property type="entry name" value="MFS_trans_sf"/>
</dbReference>
<feature type="transmembrane region" description="Helical" evidence="1">
    <location>
        <begin position="326"/>
        <end position="345"/>
    </location>
</feature>
<dbReference type="GO" id="GO:0015293">
    <property type="term" value="F:symporter activity"/>
    <property type="evidence" value="ECO:0007669"/>
    <property type="project" value="InterPro"/>
</dbReference>
<feature type="transmembrane region" description="Helical" evidence="1">
    <location>
        <begin position="79"/>
        <end position="97"/>
    </location>
</feature>
<keyword evidence="1" id="KW-0472">Membrane</keyword>
<evidence type="ECO:0000256" key="1">
    <source>
        <dbReference type="SAM" id="Phobius"/>
    </source>
</evidence>
<feature type="transmembrane region" description="Helical" evidence="1">
    <location>
        <begin position="366"/>
        <end position="397"/>
    </location>
</feature>
<evidence type="ECO:0000313" key="2">
    <source>
        <dbReference type="EMBL" id="PWJ77583.1"/>
    </source>
</evidence>
<dbReference type="PANTHER" id="PTHR11328:SF24">
    <property type="entry name" value="MAJOR FACILITATOR SUPERFAMILY (MFS) PROFILE DOMAIN-CONTAINING PROTEIN"/>
    <property type="match status" value="1"/>
</dbReference>
<feature type="transmembrane region" description="Helical" evidence="1">
    <location>
        <begin position="181"/>
        <end position="200"/>
    </location>
</feature>
<protein>
    <submittedName>
        <fullName evidence="2">GPH family glycoside/pentoside/hexuronide:cation symporter</fullName>
    </submittedName>
</protein>
<keyword evidence="3" id="KW-1185">Reference proteome</keyword>
<feature type="transmembrane region" description="Helical" evidence="1">
    <location>
        <begin position="103"/>
        <end position="124"/>
    </location>
</feature>
<feature type="transmembrane region" description="Helical" evidence="1">
    <location>
        <begin position="301"/>
        <end position="320"/>
    </location>
</feature>
<dbReference type="InterPro" id="IPR039672">
    <property type="entry name" value="MFS_2"/>
</dbReference>
<feature type="transmembrane region" description="Helical" evidence="1">
    <location>
        <begin position="409"/>
        <end position="432"/>
    </location>
</feature>
<feature type="transmembrane region" description="Helical" evidence="1">
    <location>
        <begin position="40"/>
        <end position="67"/>
    </location>
</feature>
<proteinExistence type="predicted"/>
<keyword evidence="1" id="KW-1133">Transmembrane helix</keyword>
<feature type="transmembrane region" description="Helical" evidence="1">
    <location>
        <begin position="12"/>
        <end position="34"/>
    </location>
</feature>
<dbReference type="EMBL" id="QGGY01000003">
    <property type="protein sequence ID" value="PWJ77583.1"/>
    <property type="molecule type" value="Genomic_DNA"/>
</dbReference>
<evidence type="ECO:0000313" key="3">
    <source>
        <dbReference type="Proteomes" id="UP000245412"/>
    </source>
</evidence>
<feature type="transmembrane region" description="Helical" evidence="1">
    <location>
        <begin position="157"/>
        <end position="175"/>
    </location>
</feature>
<gene>
    <name evidence="2" type="ORF">C7383_103430</name>
</gene>
<dbReference type="Proteomes" id="UP000245412">
    <property type="component" value="Unassembled WGS sequence"/>
</dbReference>
<reference evidence="2 3" key="1">
    <citation type="submission" date="2018-05" db="EMBL/GenBank/DDBJ databases">
        <authorList>
            <person name="Goeker M."/>
            <person name="Huntemann M."/>
            <person name="Clum A."/>
            <person name="Pillay M."/>
            <person name="Palaniappan K."/>
            <person name="Varghese N."/>
            <person name="Mikhailova N."/>
            <person name="Stamatis D."/>
            <person name="Reddy T."/>
            <person name="Daum C."/>
            <person name="Shapiro N."/>
            <person name="Ivanova N."/>
            <person name="Kyrpides N."/>
            <person name="Woyke T."/>
        </authorList>
    </citation>
    <scope>NUCLEOTIDE SEQUENCE [LARGE SCALE GENOMIC DNA]</scope>
    <source>
        <strain evidence="2 3">DSM 26524</strain>
    </source>
</reference>
<dbReference type="GO" id="GO:0008643">
    <property type="term" value="P:carbohydrate transport"/>
    <property type="evidence" value="ECO:0007669"/>
    <property type="project" value="InterPro"/>
</dbReference>
<dbReference type="GO" id="GO:0005886">
    <property type="term" value="C:plasma membrane"/>
    <property type="evidence" value="ECO:0007669"/>
    <property type="project" value="TreeGrafter"/>
</dbReference>
<dbReference type="AlphaFoldDB" id="A0AB73T7E8"/>
<dbReference type="PANTHER" id="PTHR11328">
    <property type="entry name" value="MAJOR FACILITATOR SUPERFAMILY DOMAIN-CONTAINING PROTEIN"/>
    <property type="match status" value="1"/>
</dbReference>
<dbReference type="Pfam" id="PF13347">
    <property type="entry name" value="MFS_2"/>
    <property type="match status" value="1"/>
</dbReference>
<organism evidence="2 3">
    <name type="scientific">Murimonas intestini</name>
    <dbReference type="NCBI Taxonomy" id="1337051"/>
    <lineage>
        <taxon>Bacteria</taxon>
        <taxon>Bacillati</taxon>
        <taxon>Bacillota</taxon>
        <taxon>Clostridia</taxon>
        <taxon>Lachnospirales</taxon>
        <taxon>Lachnospiraceae</taxon>
        <taxon>Murimonas</taxon>
    </lineage>
</organism>
<comment type="caution">
    <text evidence="2">The sequence shown here is derived from an EMBL/GenBank/DDBJ whole genome shotgun (WGS) entry which is preliminary data.</text>
</comment>
<sequence length="456" mass="49115">MKRINTKLKRYWGISEIGFSFMATMETSFFIIFLTDVARLPLAMVGVITGLSGIADAVTAVLAGAVIDKTNFKNGKYRPWLVYCPPIVVIFFILMFTKIGSDMTAAILCSVGYIVSHGVWNIAWTANRAIVGELSDVPEERAFLSGRIAAGASGGKILGSYLVPVLTAAFLGLFTGMGETWGYTATALVASLVFTLTYFIHYQITKGYDIPEEQGKSGKKTVSLPDMLKAIVQNPQLLVLLLADAMRLIAFYMIAACAGYYTKIVLENPSAVSILLVLFNAGTLIGSLMAKQIVAKLGTKLSTILGTGGLAVILVLLYFLPANQAIVFIILFVAQLIFGAAYGLTTSMYSMCGTYGEYKTGKDIKGVIMACSSLAIKIAVALRGVIISAVLAAIAYVPDGPVTATAQGGIKLLFFIVPALFCILSVVLFFFYKIKDSEIAGMEQEIAERKKVSRRR</sequence>
<accession>A0AB73T7E8</accession>